<dbReference type="OrthoDB" id="6431347at2759"/>
<accession>A0A8X7CQ42</accession>
<dbReference type="Proteomes" id="UP000886998">
    <property type="component" value="Unassembled WGS sequence"/>
</dbReference>
<dbReference type="EMBL" id="BMAV01019269">
    <property type="protein sequence ID" value="GFY72187.1"/>
    <property type="molecule type" value="Genomic_DNA"/>
</dbReference>
<evidence type="ECO:0000313" key="1">
    <source>
        <dbReference type="EMBL" id="GFY72187.1"/>
    </source>
</evidence>
<reference evidence="1" key="1">
    <citation type="submission" date="2020-08" db="EMBL/GenBank/DDBJ databases">
        <title>Multicomponent nature underlies the extraordinary mechanical properties of spider dragline silk.</title>
        <authorList>
            <person name="Kono N."/>
            <person name="Nakamura H."/>
            <person name="Mori M."/>
            <person name="Yoshida Y."/>
            <person name="Ohtoshi R."/>
            <person name="Malay A.D."/>
            <person name="Moran D.A.P."/>
            <person name="Tomita M."/>
            <person name="Numata K."/>
            <person name="Arakawa K."/>
        </authorList>
    </citation>
    <scope>NUCLEOTIDE SEQUENCE</scope>
</reference>
<keyword evidence="2" id="KW-1185">Reference proteome</keyword>
<evidence type="ECO:0000313" key="2">
    <source>
        <dbReference type="Proteomes" id="UP000886998"/>
    </source>
</evidence>
<name>A0A8X7CQ42_9ARAC</name>
<sequence>MESVLNSKEIQEQSYDLSCTNLENCIEEQEAFSMTTVTISRNSNTAKCTEGCLQLIIHAKKESENPSKPETITPTQKPSKSFVLKNCSSQNLVYEITPIRCNGNHVKDGNGSDVHVQAQKTITLNKNGEECSASKDDKDLINVTISGGDEKLKMFNSPLVAGTVLVKFIYEGSVTEINIPPECI</sequence>
<protein>
    <submittedName>
        <fullName evidence="1">Uncharacterized protein</fullName>
    </submittedName>
</protein>
<proteinExistence type="predicted"/>
<organism evidence="1 2">
    <name type="scientific">Trichonephila inaurata madagascariensis</name>
    <dbReference type="NCBI Taxonomy" id="2747483"/>
    <lineage>
        <taxon>Eukaryota</taxon>
        <taxon>Metazoa</taxon>
        <taxon>Ecdysozoa</taxon>
        <taxon>Arthropoda</taxon>
        <taxon>Chelicerata</taxon>
        <taxon>Arachnida</taxon>
        <taxon>Araneae</taxon>
        <taxon>Araneomorphae</taxon>
        <taxon>Entelegynae</taxon>
        <taxon>Araneoidea</taxon>
        <taxon>Nephilidae</taxon>
        <taxon>Trichonephila</taxon>
        <taxon>Trichonephila inaurata</taxon>
    </lineage>
</organism>
<comment type="caution">
    <text evidence="1">The sequence shown here is derived from an EMBL/GenBank/DDBJ whole genome shotgun (WGS) entry which is preliminary data.</text>
</comment>
<dbReference type="AlphaFoldDB" id="A0A8X7CQ42"/>
<gene>
    <name evidence="1" type="ORF">TNIN_208511</name>
</gene>